<evidence type="ECO:0000256" key="4">
    <source>
        <dbReference type="PROSITE-ProRule" id="PRU00146"/>
    </source>
</evidence>
<dbReference type="InterPro" id="IPR001965">
    <property type="entry name" value="Znf_PHD"/>
</dbReference>
<dbReference type="PROSITE" id="PS01359">
    <property type="entry name" value="ZF_PHD_1"/>
    <property type="match status" value="1"/>
</dbReference>
<evidence type="ECO:0000256" key="2">
    <source>
        <dbReference type="ARBA" id="ARBA00022771"/>
    </source>
</evidence>
<evidence type="ECO:0000256" key="5">
    <source>
        <dbReference type="SAM" id="MobiDB-lite"/>
    </source>
</evidence>
<evidence type="ECO:0000313" key="8">
    <source>
        <dbReference type="Proteomes" id="UP000243579"/>
    </source>
</evidence>
<dbReference type="InterPro" id="IPR019786">
    <property type="entry name" value="Zinc_finger_PHD-type_CS"/>
</dbReference>
<dbReference type="InterPro" id="IPR019787">
    <property type="entry name" value="Znf_PHD-finger"/>
</dbReference>
<dbReference type="InterPro" id="IPR011011">
    <property type="entry name" value="Znf_FYVE_PHD"/>
</dbReference>
<dbReference type="AlphaFoldDB" id="A0A1V9YC95"/>
<proteinExistence type="predicted"/>
<dbReference type="GO" id="GO:0008270">
    <property type="term" value="F:zinc ion binding"/>
    <property type="evidence" value="ECO:0007669"/>
    <property type="project" value="UniProtKB-KW"/>
</dbReference>
<dbReference type="InterPro" id="IPR055198">
    <property type="entry name" value="NSD_PHD"/>
</dbReference>
<dbReference type="PROSITE" id="PS50016">
    <property type="entry name" value="ZF_PHD_2"/>
    <property type="match status" value="1"/>
</dbReference>
<dbReference type="Proteomes" id="UP000243579">
    <property type="component" value="Unassembled WGS sequence"/>
</dbReference>
<evidence type="ECO:0000259" key="6">
    <source>
        <dbReference type="PROSITE" id="PS50016"/>
    </source>
</evidence>
<feature type="domain" description="PHD-type" evidence="6">
    <location>
        <begin position="123"/>
        <end position="178"/>
    </location>
</feature>
<evidence type="ECO:0000256" key="1">
    <source>
        <dbReference type="ARBA" id="ARBA00022723"/>
    </source>
</evidence>
<dbReference type="STRING" id="1202772.A0A1V9YC95"/>
<reference evidence="7 8" key="1">
    <citation type="journal article" date="2014" name="Genome Biol. Evol.">
        <title>The secreted proteins of Achlya hypogyna and Thraustotheca clavata identify the ancestral oomycete secretome and reveal gene acquisitions by horizontal gene transfer.</title>
        <authorList>
            <person name="Misner I."/>
            <person name="Blouin N."/>
            <person name="Leonard G."/>
            <person name="Richards T.A."/>
            <person name="Lane C.E."/>
        </authorList>
    </citation>
    <scope>NUCLEOTIDE SEQUENCE [LARGE SCALE GENOMIC DNA]</scope>
    <source>
        <strain evidence="7 8">ATCC 48635</strain>
    </source>
</reference>
<organism evidence="7 8">
    <name type="scientific">Achlya hypogyna</name>
    <name type="common">Oomycete</name>
    <name type="synonym">Protoachlya hypogyna</name>
    <dbReference type="NCBI Taxonomy" id="1202772"/>
    <lineage>
        <taxon>Eukaryota</taxon>
        <taxon>Sar</taxon>
        <taxon>Stramenopiles</taxon>
        <taxon>Oomycota</taxon>
        <taxon>Saprolegniomycetes</taxon>
        <taxon>Saprolegniales</taxon>
        <taxon>Achlyaceae</taxon>
        <taxon>Achlya</taxon>
    </lineage>
</organism>
<feature type="region of interest" description="Disordered" evidence="5">
    <location>
        <begin position="81"/>
        <end position="121"/>
    </location>
</feature>
<dbReference type="PANTHER" id="PTHR46235">
    <property type="entry name" value="PHD FINGER-CONTAINING PROTEIN DDB_G0268158"/>
    <property type="match status" value="1"/>
</dbReference>
<dbReference type="CDD" id="cd15565">
    <property type="entry name" value="PHD2_NSD"/>
    <property type="match status" value="1"/>
</dbReference>
<feature type="region of interest" description="Disordered" evidence="5">
    <location>
        <begin position="455"/>
        <end position="501"/>
    </location>
</feature>
<evidence type="ECO:0000313" key="7">
    <source>
        <dbReference type="EMBL" id="OQR83355.1"/>
    </source>
</evidence>
<protein>
    <recommendedName>
        <fullName evidence="6">PHD-type domain-containing protein</fullName>
    </recommendedName>
</protein>
<dbReference type="SUPFAM" id="SSF57903">
    <property type="entry name" value="FYVE/PHD zinc finger"/>
    <property type="match status" value="1"/>
</dbReference>
<dbReference type="InterPro" id="IPR013083">
    <property type="entry name" value="Znf_RING/FYVE/PHD"/>
</dbReference>
<dbReference type="SMART" id="SM00249">
    <property type="entry name" value="PHD"/>
    <property type="match status" value="2"/>
</dbReference>
<accession>A0A1V9YC95</accession>
<keyword evidence="1" id="KW-0479">Metal-binding</keyword>
<dbReference type="OrthoDB" id="69354at2759"/>
<sequence length="501" mass="55381">METIPCPHCGQHFPRLDSAFVLARHVTQCALKLWPIGETKAPEAKHCPICWRVFDEHVKAFEIVLHEEECERVNGSLKKITSQKRRRPAEAPPPKSVAPAVPKERPTTRTQRHTPQDPSDTSPPLCFLCGMGGRQLLSCSGSCARSFHVGCVEESSSITQRPFLAMRQRWKCAECLRGIHCCFKCGLVGDDDVDCFRCSIPACGTYIHQRCMAKGQDPALFVCPRHTCSVCKRHGLAPHEAYLCYHCPVSLHKTCHSSKAGFTPQVGNYGTCGKHGRDVLVPSLKSKLHTGDVVLVLEFDNSLLPAAAKALAANQWGKVVSVESAEFSSQFLKVELFSCGIAMVLTNQHAVVVATPYEPTRDFLQSCLSLHIQTELNIRGLSPSMSAATRTDVIMDTCLAFQNLGKLLRLHSNEMMEMATLGLDAWRAKDPTRPKNPFGVLDTRRRERPVLHETIKRAAAPTRQSSRASTRASSKAQLFPVRHVPTGPQEVISIDDDDSDS</sequence>
<feature type="compositionally biased region" description="Low complexity" evidence="5">
    <location>
        <begin position="457"/>
        <end position="474"/>
    </location>
</feature>
<evidence type="ECO:0000256" key="3">
    <source>
        <dbReference type="ARBA" id="ARBA00022833"/>
    </source>
</evidence>
<name>A0A1V9YC95_ACHHY</name>
<gene>
    <name evidence="7" type="ORF">ACHHYP_14814</name>
</gene>
<keyword evidence="8" id="KW-1185">Reference proteome</keyword>
<keyword evidence="3" id="KW-0862">Zinc</keyword>
<dbReference type="PANTHER" id="PTHR46235:SF3">
    <property type="entry name" value="PHD FINGER-CONTAINING PROTEIN DDB_G0268158"/>
    <property type="match status" value="1"/>
</dbReference>
<dbReference type="Gene3D" id="3.30.40.10">
    <property type="entry name" value="Zinc/RING finger domain, C3HC4 (zinc finger)"/>
    <property type="match status" value="2"/>
</dbReference>
<dbReference type="EMBL" id="JNBR01002226">
    <property type="protein sequence ID" value="OQR83355.1"/>
    <property type="molecule type" value="Genomic_DNA"/>
</dbReference>
<dbReference type="Pfam" id="PF22908">
    <property type="entry name" value="PHD_NSD"/>
    <property type="match status" value="1"/>
</dbReference>
<comment type="caution">
    <text evidence="7">The sequence shown here is derived from an EMBL/GenBank/DDBJ whole genome shotgun (WGS) entry which is preliminary data.</text>
</comment>
<keyword evidence="2 4" id="KW-0863">Zinc-finger</keyword>